<dbReference type="PANTHER" id="PTHR35004:SF7">
    <property type="entry name" value="INTEGRASE PROTEIN"/>
    <property type="match status" value="1"/>
</dbReference>
<evidence type="ECO:0000313" key="1">
    <source>
        <dbReference type="EMBL" id="GAF94908.1"/>
    </source>
</evidence>
<reference evidence="1" key="1">
    <citation type="journal article" date="2014" name="Front. Microbiol.">
        <title>High frequency of phylogenetically diverse reductive dehalogenase-homologous genes in deep subseafloor sedimentary metagenomes.</title>
        <authorList>
            <person name="Kawai M."/>
            <person name="Futagami T."/>
            <person name="Toyoda A."/>
            <person name="Takaki Y."/>
            <person name="Nishi S."/>
            <person name="Hori S."/>
            <person name="Arai W."/>
            <person name="Tsubouchi T."/>
            <person name="Morono Y."/>
            <person name="Uchiyama I."/>
            <person name="Ito T."/>
            <person name="Fujiyama A."/>
            <person name="Inagaki F."/>
            <person name="Takami H."/>
        </authorList>
    </citation>
    <scope>NUCLEOTIDE SEQUENCE</scope>
    <source>
        <strain evidence="1">Expedition CK06-06</strain>
    </source>
</reference>
<protein>
    <submittedName>
        <fullName evidence="1">Uncharacterized protein</fullName>
    </submittedName>
</protein>
<name>X0TMW4_9ZZZZ</name>
<dbReference type="AlphaFoldDB" id="X0TMW4"/>
<sequence length="219" mass="25428">MVTDQQVRKLMEFQKKEKTKAAAAAKAGMDEKTARKYIRLGKLPSQVKKPRTWKNREDPFADIWDEAKGLLGNNSGLEAKSLFEYFQRIEPGKFPDGQLRTFQRRVKRWRALEGPAREVFFPQQHFPGVLCESDFTWMKSLGVTIRNLPFDHLIYHFVLTYSNWETGTLCFSESFESMSAGFQNALWELGGVPKRHRTDRLSAAVHKDCNPEEFTQRYG</sequence>
<accession>X0TMW4</accession>
<proteinExistence type="predicted"/>
<dbReference type="PANTHER" id="PTHR35004">
    <property type="entry name" value="TRANSPOSASE RV3428C-RELATED"/>
    <property type="match status" value="1"/>
</dbReference>
<gene>
    <name evidence="1" type="ORF">S01H1_30059</name>
</gene>
<dbReference type="EMBL" id="BARS01018476">
    <property type="protein sequence ID" value="GAF94908.1"/>
    <property type="molecule type" value="Genomic_DNA"/>
</dbReference>
<organism evidence="1">
    <name type="scientific">marine sediment metagenome</name>
    <dbReference type="NCBI Taxonomy" id="412755"/>
    <lineage>
        <taxon>unclassified sequences</taxon>
        <taxon>metagenomes</taxon>
        <taxon>ecological metagenomes</taxon>
    </lineage>
</organism>
<comment type="caution">
    <text evidence="1">The sequence shown here is derived from an EMBL/GenBank/DDBJ whole genome shotgun (WGS) entry which is preliminary data.</text>
</comment>
<feature type="non-terminal residue" evidence="1">
    <location>
        <position position="219"/>
    </location>
</feature>